<reference evidence="2" key="1">
    <citation type="journal article" date="2021" name="Proc. Natl. Acad. Sci. U.S.A.">
        <title>A Catalog of Tens of Thousands of Viruses from Human Metagenomes Reveals Hidden Associations with Chronic Diseases.</title>
        <authorList>
            <person name="Tisza M.J."/>
            <person name="Buck C.B."/>
        </authorList>
    </citation>
    <scope>NUCLEOTIDE SEQUENCE</scope>
    <source>
        <strain evidence="2">CtakU3</strain>
    </source>
</reference>
<sequence length="39" mass="4424">MGILAMPYEKDTVGIGILLLTAHFWVATFATFFVSKRDY</sequence>
<evidence type="ECO:0000313" key="2">
    <source>
        <dbReference type="EMBL" id="DAE00644.1"/>
    </source>
</evidence>
<name>A0A8S5P336_9CAUD</name>
<dbReference type="EMBL" id="BK015306">
    <property type="protein sequence ID" value="DAE00644.1"/>
    <property type="molecule type" value="Genomic_DNA"/>
</dbReference>
<feature type="transmembrane region" description="Helical" evidence="1">
    <location>
        <begin position="12"/>
        <end position="34"/>
    </location>
</feature>
<keyword evidence="1" id="KW-1133">Transmembrane helix</keyword>
<protein>
    <submittedName>
        <fullName evidence="2">Uncharacterized protein</fullName>
    </submittedName>
</protein>
<proteinExistence type="predicted"/>
<evidence type="ECO:0000256" key="1">
    <source>
        <dbReference type="SAM" id="Phobius"/>
    </source>
</evidence>
<accession>A0A8S5P336</accession>
<keyword evidence="1" id="KW-0812">Transmembrane</keyword>
<keyword evidence="1" id="KW-0472">Membrane</keyword>
<organism evidence="2">
    <name type="scientific">Myoviridae sp. ctakU3</name>
    <dbReference type="NCBI Taxonomy" id="2825135"/>
    <lineage>
        <taxon>Viruses</taxon>
        <taxon>Duplodnaviria</taxon>
        <taxon>Heunggongvirae</taxon>
        <taxon>Uroviricota</taxon>
        <taxon>Caudoviricetes</taxon>
    </lineage>
</organism>